<proteinExistence type="predicted"/>
<accession>A0AAU8JQL4</accession>
<protein>
    <submittedName>
        <fullName evidence="2">Uncharacterized protein</fullName>
    </submittedName>
</protein>
<dbReference type="RefSeq" id="WP_354638588.1">
    <property type="nucleotide sequence ID" value="NZ_CP159872.1"/>
</dbReference>
<feature type="transmembrane region" description="Helical" evidence="1">
    <location>
        <begin position="33"/>
        <end position="51"/>
    </location>
</feature>
<organism evidence="2">
    <name type="scientific">Kitasatospora camelliae</name>
    <dbReference type="NCBI Taxonomy" id="3156397"/>
    <lineage>
        <taxon>Bacteria</taxon>
        <taxon>Bacillati</taxon>
        <taxon>Actinomycetota</taxon>
        <taxon>Actinomycetes</taxon>
        <taxon>Kitasatosporales</taxon>
        <taxon>Streptomycetaceae</taxon>
        <taxon>Kitasatospora</taxon>
    </lineage>
</organism>
<keyword evidence="1" id="KW-1133">Transmembrane helix</keyword>
<gene>
    <name evidence="2" type="ORF">ABWK59_06395</name>
</gene>
<evidence type="ECO:0000313" key="2">
    <source>
        <dbReference type="EMBL" id="XCM78582.1"/>
    </source>
</evidence>
<keyword evidence="1" id="KW-0812">Transmembrane</keyword>
<dbReference type="AlphaFoldDB" id="A0AAU8JQL4"/>
<feature type="transmembrane region" description="Helical" evidence="1">
    <location>
        <begin position="9"/>
        <end position="27"/>
    </location>
</feature>
<sequence length="70" mass="7127">MAAATLGGVLRGLWGFAAFCFLAAVLVKPLGTGPAFAVALAGTLTLQLCIGRLRNARATRRTALTTAHTG</sequence>
<keyword evidence="1" id="KW-0472">Membrane</keyword>
<name>A0AAU8JQL4_9ACTN</name>
<reference evidence="2" key="1">
    <citation type="submission" date="2024-06" db="EMBL/GenBank/DDBJ databases">
        <title>The genome sequences of Kitasatospora sp. strain HUAS MG31.</title>
        <authorList>
            <person name="Mo P."/>
        </authorList>
    </citation>
    <scope>NUCLEOTIDE SEQUENCE</scope>
    <source>
        <strain evidence="2">HUAS MG31</strain>
    </source>
</reference>
<dbReference type="KEGG" id="kcm:ABWK59_06395"/>
<evidence type="ECO:0000256" key="1">
    <source>
        <dbReference type="SAM" id="Phobius"/>
    </source>
</evidence>
<dbReference type="EMBL" id="CP159872">
    <property type="protein sequence ID" value="XCM78582.1"/>
    <property type="molecule type" value="Genomic_DNA"/>
</dbReference>